<gene>
    <name evidence="2" type="ORF">C8A04DRAFT_27161</name>
</gene>
<dbReference type="AlphaFoldDB" id="A0AAN6V7U3"/>
<name>A0AAN6V7U3_9PEZI</name>
<reference evidence="2" key="2">
    <citation type="submission" date="2023-05" db="EMBL/GenBank/DDBJ databases">
        <authorList>
            <consortium name="Lawrence Berkeley National Laboratory"/>
            <person name="Steindorff A."/>
            <person name="Hensen N."/>
            <person name="Bonometti L."/>
            <person name="Westerberg I."/>
            <person name="Brannstrom I.O."/>
            <person name="Guillou S."/>
            <person name="Cros-Aarteil S."/>
            <person name="Calhoun S."/>
            <person name="Haridas S."/>
            <person name="Kuo A."/>
            <person name="Mondo S."/>
            <person name="Pangilinan J."/>
            <person name="Riley R."/>
            <person name="Labutti K."/>
            <person name="Andreopoulos B."/>
            <person name="Lipzen A."/>
            <person name="Chen C."/>
            <person name="Yanf M."/>
            <person name="Daum C."/>
            <person name="Ng V."/>
            <person name="Clum A."/>
            <person name="Ohm R."/>
            <person name="Martin F."/>
            <person name="Silar P."/>
            <person name="Natvig D."/>
            <person name="Lalanne C."/>
            <person name="Gautier V."/>
            <person name="Ament-Velasquez S.L."/>
            <person name="Kruys A."/>
            <person name="Hutchinson M.I."/>
            <person name="Powell A.J."/>
            <person name="Barry K."/>
            <person name="Miller A.N."/>
            <person name="Grigoriev I.V."/>
            <person name="Debuchy R."/>
            <person name="Gladieux P."/>
            <person name="Thoren M.H."/>
            <person name="Johannesson H."/>
        </authorList>
    </citation>
    <scope>NUCLEOTIDE SEQUENCE</scope>
    <source>
        <strain evidence="2">CBS 141.50</strain>
    </source>
</reference>
<reference evidence="2" key="1">
    <citation type="journal article" date="2023" name="Mol. Phylogenet. Evol.">
        <title>Genome-scale phylogeny and comparative genomics of the fungal order Sordariales.</title>
        <authorList>
            <person name="Hensen N."/>
            <person name="Bonometti L."/>
            <person name="Westerberg I."/>
            <person name="Brannstrom I.O."/>
            <person name="Guillou S."/>
            <person name="Cros-Aarteil S."/>
            <person name="Calhoun S."/>
            <person name="Haridas S."/>
            <person name="Kuo A."/>
            <person name="Mondo S."/>
            <person name="Pangilinan J."/>
            <person name="Riley R."/>
            <person name="LaButti K."/>
            <person name="Andreopoulos B."/>
            <person name="Lipzen A."/>
            <person name="Chen C."/>
            <person name="Yan M."/>
            <person name="Daum C."/>
            <person name="Ng V."/>
            <person name="Clum A."/>
            <person name="Steindorff A."/>
            <person name="Ohm R.A."/>
            <person name="Martin F."/>
            <person name="Silar P."/>
            <person name="Natvig D.O."/>
            <person name="Lalanne C."/>
            <person name="Gautier V."/>
            <person name="Ament-Velasquez S.L."/>
            <person name="Kruys A."/>
            <person name="Hutchinson M.I."/>
            <person name="Powell A.J."/>
            <person name="Barry K."/>
            <person name="Miller A.N."/>
            <person name="Grigoriev I.V."/>
            <person name="Debuchy R."/>
            <person name="Gladieux P."/>
            <person name="Hiltunen Thoren M."/>
            <person name="Johannesson H."/>
        </authorList>
    </citation>
    <scope>NUCLEOTIDE SEQUENCE</scope>
    <source>
        <strain evidence="2">CBS 141.50</strain>
    </source>
</reference>
<dbReference type="EMBL" id="MU853571">
    <property type="protein sequence ID" value="KAK4145156.1"/>
    <property type="molecule type" value="Genomic_DNA"/>
</dbReference>
<dbReference type="PANTHER" id="PTHR38886:SF1">
    <property type="entry name" value="NACHT-NTPASE AND P-LOOP NTPASES N-TERMINAL DOMAIN-CONTAINING PROTEIN"/>
    <property type="match status" value="1"/>
</dbReference>
<comment type="caution">
    <text evidence="2">The sequence shown here is derived from an EMBL/GenBank/DDBJ whole genome shotgun (WGS) entry which is preliminary data.</text>
</comment>
<protein>
    <submittedName>
        <fullName evidence="2">Uncharacterized protein</fullName>
    </submittedName>
</protein>
<dbReference type="GeneID" id="87816812"/>
<organism evidence="2 3">
    <name type="scientific">Dichotomopilus funicola</name>
    <dbReference type="NCBI Taxonomy" id="1934379"/>
    <lineage>
        <taxon>Eukaryota</taxon>
        <taxon>Fungi</taxon>
        <taxon>Dikarya</taxon>
        <taxon>Ascomycota</taxon>
        <taxon>Pezizomycotina</taxon>
        <taxon>Sordariomycetes</taxon>
        <taxon>Sordariomycetidae</taxon>
        <taxon>Sordariales</taxon>
        <taxon>Chaetomiaceae</taxon>
        <taxon>Dichotomopilus</taxon>
    </lineage>
</organism>
<proteinExistence type="predicted"/>
<dbReference type="Proteomes" id="UP001302676">
    <property type="component" value="Unassembled WGS sequence"/>
</dbReference>
<evidence type="ECO:0000313" key="2">
    <source>
        <dbReference type="EMBL" id="KAK4145156.1"/>
    </source>
</evidence>
<sequence length="693" mass="76502">MSSPISIGDAYLMARLAFKLGRAFTKGRKSAPDEFREVENQLYSLSAALSALSEEQTSASAALNIDTSRLPSVTRGLQVNNGGDVLMVMLSSCQETLKHLEHLVEKYSSIREPRDPAASTRQRWRRELRDIWRTIEWTTEGGDLATLRSQLTVHTNSLSLILAVVNHTKAGRIQEDMTQASKMLREIHTWFVENLRDPPNRDHDAAPPEPHDQDEGPRDHHAAPPGPHDQDEGATPVIQLPFTEVRFRLGIHASTEARNFVCPQASLHPEWTHKASRGVGGHSGQPSTPKQVFRCRCTNTDQPGSDHRDLVGEFGLSPLSFAIRLAGKEKAWMLYKAVDRSTNKLVSLLISGVPAARIAEFEDRFVDTLRARTAKSLLDQNLGTMLAYQTPSTPGGPSETRVLDLMADLQGIENLVDSVTLTMNKQSYTRNSVETIQLLHYETLKQDDLTSQIVQVPADNSPEASAELVVFYGSDPDAAAIFPSQDVDVDRMIVKIVPTTTIRADDRNFKVLLKDVECVGHTGTEETVVLGGVDVAFQLASPENAREFSSKLEAMRMELIVMSLRAPLPNEKLLLSLHARGAHTEDLNMAESEIKIFQSTTTQRLRLIVQSKDGCTLISQQLAENFLPVSNDGQPCRPNFRSPSYVVQVVGAGTREVHHYPDGFRILQFDDVQMDRLVGLGLAAVSGSSASIA</sequence>
<feature type="region of interest" description="Disordered" evidence="1">
    <location>
        <begin position="195"/>
        <end position="234"/>
    </location>
</feature>
<evidence type="ECO:0000256" key="1">
    <source>
        <dbReference type="SAM" id="MobiDB-lite"/>
    </source>
</evidence>
<accession>A0AAN6V7U3</accession>
<feature type="compositionally biased region" description="Basic and acidic residues" evidence="1">
    <location>
        <begin position="195"/>
        <end position="222"/>
    </location>
</feature>
<dbReference type="RefSeq" id="XP_062638527.1">
    <property type="nucleotide sequence ID" value="XM_062780199.1"/>
</dbReference>
<dbReference type="PANTHER" id="PTHR38886">
    <property type="entry name" value="SESA DOMAIN-CONTAINING PROTEIN"/>
    <property type="match status" value="1"/>
</dbReference>
<keyword evidence="3" id="KW-1185">Reference proteome</keyword>
<evidence type="ECO:0000313" key="3">
    <source>
        <dbReference type="Proteomes" id="UP001302676"/>
    </source>
</evidence>